<comment type="caution">
    <text evidence="1">The sequence shown here is derived from an EMBL/GenBank/DDBJ whole genome shotgun (WGS) entry which is preliminary data.</text>
</comment>
<dbReference type="AlphaFoldDB" id="A0A086LBC6"/>
<name>A0A086LBC6_TOXGO</name>
<evidence type="ECO:0000313" key="1">
    <source>
        <dbReference type="EMBL" id="KFG53944.1"/>
    </source>
</evidence>
<dbReference type="EMBL" id="AEYH02000717">
    <property type="protein sequence ID" value="KFG53944.1"/>
    <property type="molecule type" value="Genomic_DNA"/>
</dbReference>
<protein>
    <submittedName>
        <fullName evidence="1">Uncharacterized protein</fullName>
    </submittedName>
</protein>
<proteinExistence type="predicted"/>
<feature type="non-terminal residue" evidence="1">
    <location>
        <position position="85"/>
    </location>
</feature>
<reference evidence="1 2" key="1">
    <citation type="submission" date="2014-07" db="EMBL/GenBank/DDBJ databases">
        <authorList>
            <person name="Sibley D."/>
            <person name="Venepally P."/>
            <person name="Karamycheva S."/>
            <person name="Hadjithomas M."/>
            <person name="Khan A."/>
            <person name="Brunk B."/>
            <person name="Roos D."/>
            <person name="Caler E."/>
            <person name="Lorenzi H."/>
        </authorList>
    </citation>
    <scope>NUCLEOTIDE SEQUENCE [LARGE SCALE GENOMIC DNA]</scope>
    <source>
        <strain evidence="1 2">FOU</strain>
    </source>
</reference>
<organism evidence="1 2">
    <name type="scientific">Toxoplasma gondii FOU</name>
    <dbReference type="NCBI Taxonomy" id="943167"/>
    <lineage>
        <taxon>Eukaryota</taxon>
        <taxon>Sar</taxon>
        <taxon>Alveolata</taxon>
        <taxon>Apicomplexa</taxon>
        <taxon>Conoidasida</taxon>
        <taxon>Coccidia</taxon>
        <taxon>Eucoccidiorida</taxon>
        <taxon>Eimeriorina</taxon>
        <taxon>Sarcocystidae</taxon>
        <taxon>Toxoplasma</taxon>
    </lineage>
</organism>
<dbReference type="Proteomes" id="UP000028838">
    <property type="component" value="Unassembled WGS sequence"/>
</dbReference>
<sequence length="85" mass="9329">MGAFSRKQKTSRAAAFPSPLTALVEDEELSEDEQALLLANFRRKLAGLHGQSPANEEATGDEMGDERLAELGYRKLPNERLLNSA</sequence>
<dbReference type="VEuPathDB" id="ToxoDB:TGFOU_246730A"/>
<accession>A0A086LBC6</accession>
<gene>
    <name evidence="1" type="ORF">TGFOU_246730A</name>
</gene>
<evidence type="ECO:0000313" key="2">
    <source>
        <dbReference type="Proteomes" id="UP000028838"/>
    </source>
</evidence>